<dbReference type="AlphaFoldDB" id="A0A194VCE7"/>
<organism evidence="2 3">
    <name type="scientific">Cytospora mali</name>
    <name type="common">Apple Valsa canker fungus</name>
    <name type="synonym">Valsa mali</name>
    <dbReference type="NCBI Taxonomy" id="578113"/>
    <lineage>
        <taxon>Eukaryota</taxon>
        <taxon>Fungi</taxon>
        <taxon>Dikarya</taxon>
        <taxon>Ascomycota</taxon>
        <taxon>Pezizomycotina</taxon>
        <taxon>Sordariomycetes</taxon>
        <taxon>Sordariomycetidae</taxon>
        <taxon>Diaporthales</taxon>
        <taxon>Cytosporaceae</taxon>
        <taxon>Cytospora</taxon>
    </lineage>
</organism>
<accession>A0A194VCE7</accession>
<feature type="compositionally biased region" description="Basic and acidic residues" evidence="1">
    <location>
        <begin position="1"/>
        <end position="17"/>
    </location>
</feature>
<keyword evidence="3" id="KW-1185">Reference proteome</keyword>
<dbReference type="Proteomes" id="UP000078576">
    <property type="component" value="Unassembled WGS sequence"/>
</dbReference>
<evidence type="ECO:0000313" key="2">
    <source>
        <dbReference type="EMBL" id="KUI61563.1"/>
    </source>
</evidence>
<protein>
    <submittedName>
        <fullName evidence="2">Uncharacterized protein</fullName>
    </submittedName>
</protein>
<gene>
    <name evidence="2" type="ORF">VP1G_08723</name>
</gene>
<feature type="region of interest" description="Disordered" evidence="1">
    <location>
        <begin position="1"/>
        <end position="36"/>
    </location>
</feature>
<reference evidence="3" key="1">
    <citation type="submission" date="2014-12" db="EMBL/GenBank/DDBJ databases">
        <title>Genome Sequence of Valsa Canker Pathogens Uncovers a Specific Adaption of Colonization on Woody Bark.</title>
        <authorList>
            <person name="Yin Z."/>
            <person name="Liu H."/>
            <person name="Gao X."/>
            <person name="Li Z."/>
            <person name="Song N."/>
            <person name="Ke X."/>
            <person name="Dai Q."/>
            <person name="Wu Y."/>
            <person name="Sun Y."/>
            <person name="Xu J.-R."/>
            <person name="Kang Z.K."/>
            <person name="Wang L."/>
            <person name="Huang L."/>
        </authorList>
    </citation>
    <scope>NUCLEOTIDE SEQUENCE [LARGE SCALE GENOMIC DNA]</scope>
    <source>
        <strain evidence="3">SXYL134</strain>
    </source>
</reference>
<dbReference type="OrthoDB" id="5216672at2759"/>
<name>A0A194VCE7_CYTMA</name>
<evidence type="ECO:0000256" key="1">
    <source>
        <dbReference type="SAM" id="MobiDB-lite"/>
    </source>
</evidence>
<evidence type="ECO:0000313" key="3">
    <source>
        <dbReference type="Proteomes" id="UP000078576"/>
    </source>
</evidence>
<proteinExistence type="predicted"/>
<sequence>MADKRSSKFNDRGDNKRPALGSSAVPDAPERQADDVEEIVRPRFWSGYTGTGRGRSVKGRDTIKDLKAAYSDIIHLEGQLTFNQQRELFPYIFWPPLPRWCLVPFDMQACSKSVRTDEGLINPLVYGLGAKSIDQVWKHAVLGVFQPQRRIYQMFDHILIAIHFPWADDGSPDDVPMWGLVHYQKGADTAYIHVMSQWQEWVFDNALDNRRWAGELIETLTGEKGIDDDLLLGDRPAINIQWVSNLNGPDWSNLGWRDENMANISEMSFLYIIHAATQLAVHNAHDTEILEFGADEAYGALAQALLGVSTALEHGAEGNIQSVKDGITEDIRRDAGESVAEYREALERMLMVVAADYESALGSTLLQNLPLRQDRLWNDGCPGPTRSKDWRSIGLNQSRRISVVEAMSISQKQWKC</sequence>
<dbReference type="EMBL" id="KN714780">
    <property type="protein sequence ID" value="KUI61563.1"/>
    <property type="molecule type" value="Genomic_DNA"/>
</dbReference>